<evidence type="ECO:0000259" key="9">
    <source>
        <dbReference type="PROSITE" id="PS50850"/>
    </source>
</evidence>
<dbReference type="InterPro" id="IPR020846">
    <property type="entry name" value="MFS_dom"/>
</dbReference>
<protein>
    <submittedName>
        <fullName evidence="10">MFS transporter, DHA2 family, multidrug resistance protein</fullName>
    </submittedName>
</protein>
<feature type="transmembrane region" description="Helical" evidence="8">
    <location>
        <begin position="57"/>
        <end position="78"/>
    </location>
</feature>
<organism evidence="10 11">
    <name type="scientific">Bradyrhizobium erythrophlei</name>
    <dbReference type="NCBI Taxonomy" id="1437360"/>
    <lineage>
        <taxon>Bacteria</taxon>
        <taxon>Pseudomonadati</taxon>
        <taxon>Pseudomonadota</taxon>
        <taxon>Alphaproteobacteria</taxon>
        <taxon>Hyphomicrobiales</taxon>
        <taxon>Nitrobacteraceae</taxon>
        <taxon>Bradyrhizobium</taxon>
    </lineage>
</organism>
<evidence type="ECO:0000313" key="10">
    <source>
        <dbReference type="EMBL" id="SHN81821.1"/>
    </source>
</evidence>
<evidence type="ECO:0000256" key="4">
    <source>
        <dbReference type="ARBA" id="ARBA00022475"/>
    </source>
</evidence>
<proteinExistence type="inferred from homology"/>
<keyword evidence="5 8" id="KW-0812">Transmembrane</keyword>
<comment type="subcellular location">
    <subcellularLocation>
        <location evidence="1">Cell membrane</location>
        <topology evidence="1">Multi-pass membrane protein</topology>
    </subcellularLocation>
</comment>
<keyword evidence="6 8" id="KW-1133">Transmembrane helix</keyword>
<dbReference type="PANTHER" id="PTHR42718:SF9">
    <property type="entry name" value="MAJOR FACILITATOR SUPERFAMILY MULTIDRUG TRANSPORTER MFSC"/>
    <property type="match status" value="1"/>
</dbReference>
<evidence type="ECO:0000256" key="1">
    <source>
        <dbReference type="ARBA" id="ARBA00004651"/>
    </source>
</evidence>
<dbReference type="Proteomes" id="UP000184096">
    <property type="component" value="Chromosome I"/>
</dbReference>
<dbReference type="RefSeq" id="WP_072821752.1">
    <property type="nucleotide sequence ID" value="NZ_LT670849.1"/>
</dbReference>
<feature type="transmembrane region" description="Helical" evidence="8">
    <location>
        <begin position="21"/>
        <end position="45"/>
    </location>
</feature>
<dbReference type="Pfam" id="PF07690">
    <property type="entry name" value="MFS_1"/>
    <property type="match status" value="1"/>
</dbReference>
<evidence type="ECO:0000256" key="2">
    <source>
        <dbReference type="ARBA" id="ARBA00008537"/>
    </source>
</evidence>
<feature type="transmembrane region" description="Helical" evidence="8">
    <location>
        <begin position="308"/>
        <end position="329"/>
    </location>
</feature>
<accession>A0A1M7UFL6</accession>
<evidence type="ECO:0000256" key="6">
    <source>
        <dbReference type="ARBA" id="ARBA00022989"/>
    </source>
</evidence>
<dbReference type="NCBIfam" id="TIGR00711">
    <property type="entry name" value="efflux_EmrB"/>
    <property type="match status" value="1"/>
</dbReference>
<dbReference type="Gene3D" id="1.20.1720.10">
    <property type="entry name" value="Multidrug resistance protein D"/>
    <property type="match status" value="1"/>
</dbReference>
<sequence length="556" mass="59584">MSLALHAQAREDAGFATWAGFLLMCLGMFMAILDIQVVATSLPAIQRALEISRDAMSWIQTAYLIAEITAIPLTGWLTRTLTLRWLFVAAIALFTVSSIGCAASDSFATLICCRVLQGFAGGALIPAVFSAVFLLFPLRLHPVATTIAGVVAVLAPTIGPIVGGWITETWSWHWLFLINVAPGVLAAAATPFLLPQDKTDLAEFRNLDVLSLILMAISLATLELGLKQAPLDGWLALRPLLLFIGSLASGAIFIKRTIMAAHPVVELTTLAARPFAVGCALSFCLGVGLFGSVYLMPVFLAYVRRHDAFEIGSIMLVTGTAQLIAAPVAGYLESRLDPRKLSAFGFALFALGLALSFFQGRTADFDEMFLPQVLRGVAIMFCLLPPTQLALGALTAAQVPDASGLFNLMRNLGGAIGIAAIDTILYGRTIGHGEALRDRLIAGDVSAARAIGLDEQLFLHPPPDVTQATIEAYVRPMVERAALAMSVNEAWAMLAMVATIALISVWCLGKPNVEHSNDSECQNPLHAWQPLKNLLARGRRCKDGPEASRKLVKLDE</sequence>
<dbReference type="CDD" id="cd17503">
    <property type="entry name" value="MFS_LmrB_MDR_like"/>
    <property type="match status" value="1"/>
</dbReference>
<dbReference type="EMBL" id="LT670849">
    <property type="protein sequence ID" value="SHN81821.1"/>
    <property type="molecule type" value="Genomic_DNA"/>
</dbReference>
<dbReference type="GO" id="GO:0005886">
    <property type="term" value="C:plasma membrane"/>
    <property type="evidence" value="ECO:0007669"/>
    <property type="project" value="UniProtKB-SubCell"/>
</dbReference>
<keyword evidence="3" id="KW-0813">Transport</keyword>
<dbReference type="InterPro" id="IPR011701">
    <property type="entry name" value="MFS"/>
</dbReference>
<dbReference type="AlphaFoldDB" id="A0A1M7UFL6"/>
<evidence type="ECO:0000256" key="8">
    <source>
        <dbReference type="SAM" id="Phobius"/>
    </source>
</evidence>
<evidence type="ECO:0000313" key="11">
    <source>
        <dbReference type="Proteomes" id="UP000184096"/>
    </source>
</evidence>
<keyword evidence="11" id="KW-1185">Reference proteome</keyword>
<evidence type="ECO:0000256" key="3">
    <source>
        <dbReference type="ARBA" id="ARBA00022448"/>
    </source>
</evidence>
<feature type="transmembrane region" description="Helical" evidence="8">
    <location>
        <begin position="172"/>
        <end position="194"/>
    </location>
</feature>
<reference evidence="11" key="1">
    <citation type="submission" date="2016-11" db="EMBL/GenBank/DDBJ databases">
        <authorList>
            <person name="Varghese N."/>
            <person name="Submissions S."/>
        </authorList>
    </citation>
    <scope>NUCLEOTIDE SEQUENCE [LARGE SCALE GENOMIC DNA]</scope>
    <source>
        <strain evidence="11">GAS401</strain>
    </source>
</reference>
<feature type="transmembrane region" description="Helical" evidence="8">
    <location>
        <begin position="236"/>
        <end position="254"/>
    </location>
</feature>
<feature type="transmembrane region" description="Helical" evidence="8">
    <location>
        <begin position="85"/>
        <end position="109"/>
    </location>
</feature>
<evidence type="ECO:0000256" key="5">
    <source>
        <dbReference type="ARBA" id="ARBA00022692"/>
    </source>
</evidence>
<dbReference type="InterPro" id="IPR036259">
    <property type="entry name" value="MFS_trans_sf"/>
</dbReference>
<feature type="transmembrane region" description="Helical" evidence="8">
    <location>
        <begin position="143"/>
        <end position="166"/>
    </location>
</feature>
<feature type="transmembrane region" description="Helical" evidence="8">
    <location>
        <begin position="206"/>
        <end position="224"/>
    </location>
</feature>
<keyword evidence="7 8" id="KW-0472">Membrane</keyword>
<dbReference type="GO" id="GO:0022857">
    <property type="term" value="F:transmembrane transporter activity"/>
    <property type="evidence" value="ECO:0007669"/>
    <property type="project" value="InterPro"/>
</dbReference>
<dbReference type="InterPro" id="IPR004638">
    <property type="entry name" value="EmrB-like"/>
</dbReference>
<keyword evidence="4" id="KW-1003">Cell membrane</keyword>
<dbReference type="PANTHER" id="PTHR42718">
    <property type="entry name" value="MAJOR FACILITATOR SUPERFAMILY MULTIDRUG TRANSPORTER MFSC"/>
    <property type="match status" value="1"/>
</dbReference>
<dbReference type="PROSITE" id="PS50850">
    <property type="entry name" value="MFS"/>
    <property type="match status" value="1"/>
</dbReference>
<evidence type="ECO:0000256" key="7">
    <source>
        <dbReference type="ARBA" id="ARBA00023136"/>
    </source>
</evidence>
<gene>
    <name evidence="10" type="ORF">SAMN05444170_4916</name>
</gene>
<feature type="transmembrane region" description="Helical" evidence="8">
    <location>
        <begin position="275"/>
        <end position="302"/>
    </location>
</feature>
<dbReference type="Gene3D" id="1.20.1250.20">
    <property type="entry name" value="MFS general substrate transporter like domains"/>
    <property type="match status" value="1"/>
</dbReference>
<feature type="transmembrane region" description="Helical" evidence="8">
    <location>
        <begin position="408"/>
        <end position="427"/>
    </location>
</feature>
<feature type="transmembrane region" description="Helical" evidence="8">
    <location>
        <begin position="378"/>
        <end position="396"/>
    </location>
</feature>
<feature type="transmembrane region" description="Helical" evidence="8">
    <location>
        <begin position="490"/>
        <end position="509"/>
    </location>
</feature>
<dbReference type="SUPFAM" id="SSF103473">
    <property type="entry name" value="MFS general substrate transporter"/>
    <property type="match status" value="1"/>
</dbReference>
<feature type="transmembrane region" description="Helical" evidence="8">
    <location>
        <begin position="115"/>
        <end position="136"/>
    </location>
</feature>
<feature type="transmembrane region" description="Helical" evidence="8">
    <location>
        <begin position="341"/>
        <end position="358"/>
    </location>
</feature>
<comment type="similarity">
    <text evidence="2">Belongs to the major facilitator superfamily. EmrB family.</text>
</comment>
<name>A0A1M7UFL6_9BRAD</name>
<feature type="domain" description="Major facilitator superfamily (MFS) profile" evidence="9">
    <location>
        <begin position="20"/>
        <end position="464"/>
    </location>
</feature>